<feature type="compositionally biased region" description="Low complexity" evidence="1">
    <location>
        <begin position="341"/>
        <end position="360"/>
    </location>
</feature>
<name>A0A9Q1BGI9_HOLLE</name>
<feature type="compositionally biased region" description="Polar residues" evidence="1">
    <location>
        <begin position="421"/>
        <end position="431"/>
    </location>
</feature>
<feature type="compositionally biased region" description="Polar residues" evidence="1">
    <location>
        <begin position="237"/>
        <end position="261"/>
    </location>
</feature>
<dbReference type="OrthoDB" id="10072174at2759"/>
<reference evidence="2" key="1">
    <citation type="submission" date="2021-10" db="EMBL/GenBank/DDBJ databases">
        <title>Tropical sea cucumber genome reveals ecological adaptation and Cuvierian tubules defense mechanism.</title>
        <authorList>
            <person name="Chen T."/>
        </authorList>
    </citation>
    <scope>NUCLEOTIDE SEQUENCE</scope>
    <source>
        <strain evidence="2">Nanhai2018</strain>
        <tissue evidence="2">Muscle</tissue>
    </source>
</reference>
<feature type="compositionally biased region" description="Basic and acidic residues" evidence="1">
    <location>
        <begin position="375"/>
        <end position="386"/>
    </location>
</feature>
<dbReference type="AlphaFoldDB" id="A0A9Q1BGI9"/>
<accession>A0A9Q1BGI9</accession>
<feature type="compositionally biased region" description="Basic and acidic residues" evidence="1">
    <location>
        <begin position="432"/>
        <end position="443"/>
    </location>
</feature>
<evidence type="ECO:0000313" key="3">
    <source>
        <dbReference type="Proteomes" id="UP001152320"/>
    </source>
</evidence>
<evidence type="ECO:0000313" key="2">
    <source>
        <dbReference type="EMBL" id="KAJ8024828.1"/>
    </source>
</evidence>
<dbReference type="Proteomes" id="UP001152320">
    <property type="component" value="Chromosome 18"/>
</dbReference>
<dbReference type="EMBL" id="JAIZAY010000018">
    <property type="protein sequence ID" value="KAJ8024828.1"/>
    <property type="molecule type" value="Genomic_DNA"/>
</dbReference>
<comment type="caution">
    <text evidence="2">The sequence shown here is derived from an EMBL/GenBank/DDBJ whole genome shotgun (WGS) entry which is preliminary data.</text>
</comment>
<feature type="compositionally biased region" description="Polar residues" evidence="1">
    <location>
        <begin position="452"/>
        <end position="464"/>
    </location>
</feature>
<feature type="region of interest" description="Disordered" evidence="1">
    <location>
        <begin position="181"/>
        <end position="200"/>
    </location>
</feature>
<feature type="compositionally biased region" description="Polar residues" evidence="1">
    <location>
        <begin position="399"/>
        <end position="412"/>
    </location>
</feature>
<feature type="region of interest" description="Disordered" evidence="1">
    <location>
        <begin position="208"/>
        <end position="469"/>
    </location>
</feature>
<protein>
    <submittedName>
        <fullName evidence="2">Uncharacterized protein</fullName>
    </submittedName>
</protein>
<feature type="compositionally biased region" description="Polar residues" evidence="1">
    <location>
        <begin position="554"/>
        <end position="567"/>
    </location>
</feature>
<evidence type="ECO:0000256" key="1">
    <source>
        <dbReference type="SAM" id="MobiDB-lite"/>
    </source>
</evidence>
<feature type="compositionally biased region" description="Acidic residues" evidence="1">
    <location>
        <begin position="514"/>
        <end position="525"/>
    </location>
</feature>
<keyword evidence="3" id="KW-1185">Reference proteome</keyword>
<feature type="compositionally biased region" description="Polar residues" evidence="1">
    <location>
        <begin position="530"/>
        <end position="544"/>
    </location>
</feature>
<feature type="region of interest" description="Disordered" evidence="1">
    <location>
        <begin position="514"/>
        <end position="582"/>
    </location>
</feature>
<proteinExistence type="predicted"/>
<feature type="compositionally biased region" description="Polar residues" evidence="1">
    <location>
        <begin position="190"/>
        <end position="200"/>
    </location>
</feature>
<organism evidence="2 3">
    <name type="scientific">Holothuria leucospilota</name>
    <name type="common">Black long sea cucumber</name>
    <name type="synonym">Mertensiothuria leucospilota</name>
    <dbReference type="NCBI Taxonomy" id="206669"/>
    <lineage>
        <taxon>Eukaryota</taxon>
        <taxon>Metazoa</taxon>
        <taxon>Echinodermata</taxon>
        <taxon>Eleutherozoa</taxon>
        <taxon>Echinozoa</taxon>
        <taxon>Holothuroidea</taxon>
        <taxon>Aspidochirotacea</taxon>
        <taxon>Aspidochirotida</taxon>
        <taxon>Holothuriidae</taxon>
        <taxon>Holothuria</taxon>
    </lineage>
</organism>
<feature type="compositionally biased region" description="Polar residues" evidence="1">
    <location>
        <begin position="280"/>
        <end position="294"/>
    </location>
</feature>
<gene>
    <name evidence="2" type="ORF">HOLleu_34851</name>
</gene>
<sequence>MDEKSKVSRIVRKKLEGYFNREIIEREFDPSGAGLHTTTPLVARLEIAYMTTVDKPFRNVHKSPSKKRFTNKIQEESYSRGKDLIPQTQRDTKLKGRAQTKDVLRLARSSEDALNKISVLDVINVHRYRCQGVPYEHVSKGKVPHVSHHVHAYLNSEEALRYSHEWDDRKLAKEYKAKCNANRKNKPRRNQSNIGTAKYSPRSNTWIDFRNLPLTPPSRDDEYSCNPVRNKEKKKPTNNLDGLMTSQSTAPTDTDSQTSSVRIHYVRKDTGTLPEDGVYPSSSARISESQSPEKNSGHFQEEIGSDVSGGASQSKVADVPFHLETHPEHNTEERYSDIKESTTSSNSKSQKSASLSLSSSGEEKSIHSSQTDSPHSNEQDVSRLVKEQASPDEAGIGTESKTSHSLSPSSISGRERKRPKTAQQSRSTFRSSADDVKSFHSENECSGLLSGRINNDSATPSGLSSVPDVEITTGADQRFGGSVISIGDASSLLDELSIKSLSLQDTFSGSYSLEFEDDNDDDGSSEFDNVSYNSRSRGRSQNGGISLPNEESLRSTAMSVSPSNQSNRTEEYIRTESVVSLR</sequence>
<feature type="compositionally biased region" description="Basic and acidic residues" evidence="1">
    <location>
        <begin position="321"/>
        <end position="340"/>
    </location>
</feature>